<dbReference type="KEGG" id="ccur:IAR63_12575"/>
<dbReference type="InterPro" id="IPR027417">
    <property type="entry name" value="P-loop_NTPase"/>
</dbReference>
<organism evidence="1 2">
    <name type="scientific">Cylindrospermopsis curvispora GIHE-G1</name>
    <dbReference type="NCBI Taxonomy" id="2666332"/>
    <lineage>
        <taxon>Bacteria</taxon>
        <taxon>Bacillati</taxon>
        <taxon>Cyanobacteriota</taxon>
        <taxon>Cyanophyceae</taxon>
        <taxon>Nostocales</taxon>
        <taxon>Aphanizomenonaceae</taxon>
        <taxon>Cylindrospermopsis</taxon>
    </lineage>
</organism>
<reference evidence="1 2" key="1">
    <citation type="submission" date="2020-08" db="EMBL/GenBank/DDBJ databases">
        <title>Complete genome sequence of Raphidiopsis curvispora isolated from drinking water reservoir in South Korea.</title>
        <authorList>
            <person name="Jeong J."/>
        </authorList>
    </citation>
    <scope>NUCLEOTIDE SEQUENCE [LARGE SCALE GENOMIC DNA]</scope>
    <source>
        <strain evidence="1 2">GIHE-G1</strain>
    </source>
</reference>
<name>A0A7H0EY54_9CYAN</name>
<dbReference type="RefSeq" id="WP_187705508.1">
    <property type="nucleotide sequence ID" value="NZ_CP060822.1"/>
</dbReference>
<keyword evidence="2" id="KW-1185">Reference proteome</keyword>
<proteinExistence type="predicted"/>
<accession>A0A7H0EY54</accession>
<evidence type="ECO:0000313" key="2">
    <source>
        <dbReference type="Proteomes" id="UP000516013"/>
    </source>
</evidence>
<dbReference type="Pfam" id="PF14516">
    <property type="entry name" value="AAA_35"/>
    <property type="match status" value="1"/>
</dbReference>
<sequence>MKEFNTVGICQIEKHYMCDVTAKFNRCSQLIESGKYFAINFPRQHGKTTMQNLLAKSFEKVETYLVISTSFEGIGDLPFESEKNLAGMIPVVFAKGLFFNHPELADWLEGEARKIENFQQLSRFISDWVSKSGLKIVLLLDEIDKASNNQVFINFLSLLRDKYLAAAQGRDATFHSVVLIGIHDVKTLKLKLTTGEERKLNSPWNIAVDLDIEFTFTQQEIEPMLVEYAREHILTIDSHLLARLLFYYTNGNPFLISKMCQVIDEVYMHENKRPWASEDIDAAYTYLVDGAYTTTHFDDIDKNLENNEDLFHLVKDIVINGMALKFNVSNPVIGKGKVYGILRGNEQGLCDISNKIYEYRILDYLLSKQETDHGLLDRYRDSGFISGGRLNIELILERFQWFMREHHSSKDNDFLESNGRMLLMSFFRPIINGKGYLFKENVTAEDRRMDLVVTYNNQRYVIELKIWYGEKRLQDGLDQLCSYLDSYRLNEGHIIVFNFNKNKAYDTRKIVHRGKRLTAVFV</sequence>
<gene>
    <name evidence="1" type="ORF">IAR63_12575</name>
</gene>
<dbReference type="EMBL" id="CP060822">
    <property type="protein sequence ID" value="QNP28720.1"/>
    <property type="molecule type" value="Genomic_DNA"/>
</dbReference>
<dbReference type="Proteomes" id="UP000516013">
    <property type="component" value="Chromosome"/>
</dbReference>
<dbReference type="Gene3D" id="3.40.50.300">
    <property type="entry name" value="P-loop containing nucleotide triphosphate hydrolases"/>
    <property type="match status" value="1"/>
</dbReference>
<dbReference type="AlphaFoldDB" id="A0A7H0EY54"/>
<dbReference type="SUPFAM" id="SSF52540">
    <property type="entry name" value="P-loop containing nucleoside triphosphate hydrolases"/>
    <property type="match status" value="1"/>
</dbReference>
<evidence type="ECO:0000313" key="1">
    <source>
        <dbReference type="EMBL" id="QNP28720.1"/>
    </source>
</evidence>
<protein>
    <submittedName>
        <fullName evidence="1">AAA-like domain-containing protein</fullName>
    </submittedName>
</protein>